<dbReference type="PANTHER" id="PTHR47782">
    <property type="entry name" value="ZN(II)2CYS6 TRANSCRIPTION FACTOR (EUROFUNG)-RELATED"/>
    <property type="match status" value="1"/>
</dbReference>
<accession>A0A1L0AZS4</accession>
<dbReference type="Pfam" id="PF00172">
    <property type="entry name" value="Zn_clus"/>
    <property type="match status" value="1"/>
</dbReference>
<dbReference type="AlphaFoldDB" id="A0A1L0AZS4"/>
<evidence type="ECO:0000256" key="8">
    <source>
        <dbReference type="SAM" id="MobiDB-lite"/>
    </source>
</evidence>
<dbReference type="PROSITE" id="PS00463">
    <property type="entry name" value="ZN2_CY6_FUNGAL_1"/>
    <property type="match status" value="1"/>
</dbReference>
<evidence type="ECO:0000256" key="1">
    <source>
        <dbReference type="ARBA" id="ARBA00004123"/>
    </source>
</evidence>
<keyword evidence="5" id="KW-0238">DNA-binding</keyword>
<evidence type="ECO:0000259" key="9">
    <source>
        <dbReference type="PROSITE" id="PS50048"/>
    </source>
</evidence>
<dbReference type="CDD" id="cd12148">
    <property type="entry name" value="fungal_TF_MHR"/>
    <property type="match status" value="1"/>
</dbReference>
<dbReference type="Proteomes" id="UP000183365">
    <property type="component" value="Unassembled WGS sequence"/>
</dbReference>
<keyword evidence="3" id="KW-0862">Zinc</keyword>
<comment type="subcellular location">
    <subcellularLocation>
        <location evidence="1">Nucleus</location>
    </subcellularLocation>
</comment>
<feature type="compositionally biased region" description="Low complexity" evidence="8">
    <location>
        <begin position="964"/>
        <end position="977"/>
    </location>
</feature>
<proteinExistence type="predicted"/>
<dbReference type="GO" id="GO:0008270">
    <property type="term" value="F:zinc ion binding"/>
    <property type="evidence" value="ECO:0007669"/>
    <property type="project" value="InterPro"/>
</dbReference>
<dbReference type="OrthoDB" id="2399539at2759"/>
<dbReference type="Pfam" id="PF04082">
    <property type="entry name" value="Fungal_trans"/>
    <property type="match status" value="1"/>
</dbReference>
<dbReference type="SUPFAM" id="SSF57959">
    <property type="entry name" value="Leucine zipper domain"/>
    <property type="match status" value="1"/>
</dbReference>
<dbReference type="SMART" id="SM00066">
    <property type="entry name" value="GAL4"/>
    <property type="match status" value="1"/>
</dbReference>
<dbReference type="GO" id="GO:0006351">
    <property type="term" value="P:DNA-templated transcription"/>
    <property type="evidence" value="ECO:0007669"/>
    <property type="project" value="InterPro"/>
</dbReference>
<evidence type="ECO:0000256" key="4">
    <source>
        <dbReference type="ARBA" id="ARBA00023015"/>
    </source>
</evidence>
<dbReference type="InterPro" id="IPR036864">
    <property type="entry name" value="Zn2-C6_fun-type_DNA-bd_sf"/>
</dbReference>
<dbReference type="SUPFAM" id="SSF57701">
    <property type="entry name" value="Zn2/Cys6 DNA-binding domain"/>
    <property type="match status" value="1"/>
</dbReference>
<name>A0A1L0AZS4_9ASCO</name>
<keyword evidence="4" id="KW-0805">Transcription regulation</keyword>
<feature type="region of interest" description="Disordered" evidence="8">
    <location>
        <begin position="964"/>
        <end position="984"/>
    </location>
</feature>
<gene>
    <name evidence="10" type="ORF">HGUI_00419</name>
</gene>
<organism evidence="10 11">
    <name type="scientific">Hanseniaspora guilliermondii</name>
    <dbReference type="NCBI Taxonomy" id="56406"/>
    <lineage>
        <taxon>Eukaryota</taxon>
        <taxon>Fungi</taxon>
        <taxon>Dikarya</taxon>
        <taxon>Ascomycota</taxon>
        <taxon>Saccharomycotina</taxon>
        <taxon>Saccharomycetes</taxon>
        <taxon>Saccharomycodales</taxon>
        <taxon>Saccharomycodaceae</taxon>
        <taxon>Hanseniaspora</taxon>
    </lineage>
</organism>
<dbReference type="InterPro" id="IPR007219">
    <property type="entry name" value="XnlR_reg_dom"/>
</dbReference>
<dbReference type="GO" id="GO:0005634">
    <property type="term" value="C:nucleus"/>
    <property type="evidence" value="ECO:0007669"/>
    <property type="project" value="UniProtKB-SubCell"/>
</dbReference>
<evidence type="ECO:0000256" key="2">
    <source>
        <dbReference type="ARBA" id="ARBA00022723"/>
    </source>
</evidence>
<dbReference type="GO" id="GO:0000981">
    <property type="term" value="F:DNA-binding transcription factor activity, RNA polymerase II-specific"/>
    <property type="evidence" value="ECO:0007669"/>
    <property type="project" value="InterPro"/>
</dbReference>
<reference evidence="11" key="1">
    <citation type="submission" date="2016-11" db="EMBL/GenBank/DDBJ databases">
        <authorList>
            <person name="Guldener U."/>
        </authorList>
    </citation>
    <scope>NUCLEOTIDE SEQUENCE [LARGE SCALE GENOMIC DNA]</scope>
</reference>
<protein>
    <recommendedName>
        <fullName evidence="9">Zn(2)-C6 fungal-type domain-containing protein</fullName>
    </recommendedName>
</protein>
<dbReference type="InterPro" id="IPR052202">
    <property type="entry name" value="Yeast_MetPath_Reg"/>
</dbReference>
<dbReference type="Gene3D" id="4.10.240.10">
    <property type="entry name" value="Zn(2)-C6 fungal-type DNA-binding domain"/>
    <property type="match status" value="1"/>
</dbReference>
<dbReference type="GO" id="GO:0043565">
    <property type="term" value="F:sequence-specific DNA binding"/>
    <property type="evidence" value="ECO:0007669"/>
    <property type="project" value="TreeGrafter"/>
</dbReference>
<evidence type="ECO:0000256" key="3">
    <source>
        <dbReference type="ARBA" id="ARBA00022833"/>
    </source>
</evidence>
<keyword evidence="6" id="KW-0804">Transcription</keyword>
<evidence type="ECO:0000256" key="6">
    <source>
        <dbReference type="ARBA" id="ARBA00023163"/>
    </source>
</evidence>
<dbReference type="VEuPathDB" id="FungiDB:HGUI_00419"/>
<evidence type="ECO:0000313" key="10">
    <source>
        <dbReference type="EMBL" id="SGZ38219.1"/>
    </source>
</evidence>
<keyword evidence="2" id="KW-0479">Metal-binding</keyword>
<dbReference type="GO" id="GO:0045944">
    <property type="term" value="P:positive regulation of transcription by RNA polymerase II"/>
    <property type="evidence" value="ECO:0007669"/>
    <property type="project" value="TreeGrafter"/>
</dbReference>
<dbReference type="SMART" id="SM00906">
    <property type="entry name" value="Fungal_trans"/>
    <property type="match status" value="1"/>
</dbReference>
<sequence length="984" mass="113079">MAKFNLSDDLKSKRLILACHMCKKQKIKCDKEMPQCGSCFKKGIPCLSTCPGTQRQVPRSYIMYLEDLLLTYCEKLETLGVDVKEIEGNFPSSYHDSPVNVDLYRERFDDNNEPINTGKKYIKRLSSVKGSSVKGSSELDTYEESSKSTIMPIKRDLQQIIPNPEQTSLIKKPKKDKNVENGVLSFEAITLTPSNSNISKNNILESYENAKAMKQTESMHSSLSEYNLASKFKNENLNVNNGVSQKASDFKCHTIRKSSSNLGKTYLGDSSGIPFAKLMLTAIKFQNDLDFTDGEDCDNLKDELTQKFTESGIHDTEIPVVEDNVDVLALPSVKEAQKLIRCYFHFFNPQYPIFEFPLFYNRFYKPLFGVDKLFHILDNQNNNLQEADSNLPDCFRFMPDENYEAFIEKLQEKVDLGDDYTKLKECNNKLQDILPFIKIIDKCKKSKINLGIFHTELALPQVYKRALFFYNLAASLGSCSKVLINRTVHAITLKKRAMFWIKDVLDDTHYSNDTEESFNTVKEHYLKLESLSAMLLLSIFAMCLPSIPSVWYSLGMPLRMIVDLGLHNEKYNSELLSQAHIVQNNNGNDDIINSVELLIDNRRRLFWSTYSMDRQLALYFGRPTSIGDEYLSCQMISYRAPKVFQFDEFSLSTRIISVAMMGIRRLQSELLNVMYASSGQVPKEFENVEDWKVDFEKRLNKWYNKRVPKSFGNSDSIKFKKEFFRINFHHTKTMLNGISPRASGAHTVKELDKLRNSTSSMIFQYKRLWVSKSLNYTWVACHNLFMCSMTYLYSLYKLEDLEDLDKTIGNVLTIMKSFIGTCEAAPNCYKSINVLSKAIRKLILKGKQQSHSNNKEPIIESSKSESESTDSDLKMFFDLVLNADDFKKDIEVTGNSDFGAIHESISEEFDLSWGLDSEHKYNANTENYFGKLNADSFISEDRKIYDMLYFHANNITTRDLSGFNMNTDNTANEKNNNSRSSDMT</sequence>
<dbReference type="EMBL" id="FQNF01000005">
    <property type="protein sequence ID" value="SGZ38219.1"/>
    <property type="molecule type" value="Genomic_DNA"/>
</dbReference>
<dbReference type="PANTHER" id="PTHR47782:SF1">
    <property type="entry name" value="PYRIMIDINE PATHWAY REGULATORY PROTEIN 1"/>
    <property type="match status" value="1"/>
</dbReference>
<evidence type="ECO:0000313" key="11">
    <source>
        <dbReference type="Proteomes" id="UP000183365"/>
    </source>
</evidence>
<dbReference type="InterPro" id="IPR046347">
    <property type="entry name" value="bZIP_sf"/>
</dbReference>
<feature type="domain" description="Zn(2)-C6 fungal-type" evidence="9">
    <location>
        <begin position="18"/>
        <end position="46"/>
    </location>
</feature>
<dbReference type="CDD" id="cd00067">
    <property type="entry name" value="GAL4"/>
    <property type="match status" value="1"/>
</dbReference>
<evidence type="ECO:0000256" key="5">
    <source>
        <dbReference type="ARBA" id="ARBA00023125"/>
    </source>
</evidence>
<keyword evidence="7" id="KW-0539">Nucleus</keyword>
<dbReference type="PROSITE" id="PS50048">
    <property type="entry name" value="ZN2_CY6_FUNGAL_2"/>
    <property type="match status" value="1"/>
</dbReference>
<dbReference type="InterPro" id="IPR001138">
    <property type="entry name" value="Zn2Cys6_DnaBD"/>
</dbReference>
<evidence type="ECO:0000256" key="7">
    <source>
        <dbReference type="ARBA" id="ARBA00023242"/>
    </source>
</evidence>
<keyword evidence="11" id="KW-1185">Reference proteome</keyword>